<sequence>MDSIEFSVETAIEAAEALQKTLAQRTHRKKVMGQEVIRPGQLGEALRLPAIIAKLRSKQARRREEGLDDFQSLWPTLSPTTHEKVLGEMDWYDPRALDWDDKRSNRRPTPPES</sequence>
<organism evidence="1 2">
    <name type="scientific">Marinobacter nanhaiticus D15-8W</name>
    <dbReference type="NCBI Taxonomy" id="626887"/>
    <lineage>
        <taxon>Bacteria</taxon>
        <taxon>Pseudomonadati</taxon>
        <taxon>Pseudomonadota</taxon>
        <taxon>Gammaproteobacteria</taxon>
        <taxon>Pseudomonadales</taxon>
        <taxon>Marinobacteraceae</taxon>
        <taxon>Marinobacter</taxon>
    </lineage>
</organism>
<dbReference type="AlphaFoldDB" id="N6X067"/>
<dbReference type="PATRIC" id="fig|626887.3.peg.781"/>
<proteinExistence type="predicted"/>
<comment type="caution">
    <text evidence="1">The sequence shown here is derived from an EMBL/GenBank/DDBJ whole genome shotgun (WGS) entry which is preliminary data.</text>
</comment>
<keyword evidence="2" id="KW-1185">Reference proteome</keyword>
<evidence type="ECO:0000313" key="2">
    <source>
        <dbReference type="Proteomes" id="UP000013165"/>
    </source>
</evidence>
<evidence type="ECO:0000313" key="1">
    <source>
        <dbReference type="EMBL" id="ENO16832.1"/>
    </source>
</evidence>
<dbReference type="OrthoDB" id="6197106at2"/>
<gene>
    <name evidence="1" type="ORF">J057_03970</name>
</gene>
<reference evidence="1 2" key="1">
    <citation type="journal article" date="2013" name="Genome Announc.">
        <title>Genome Sequence of the Polycyclic Aromatic Hydrocarbon-Degrading Bacterium Strain Marinobacter nanhaiticus D15-8WT.</title>
        <authorList>
            <person name="Cui Z."/>
            <person name="Gao W."/>
            <person name="Li Q."/>
            <person name="Xu G."/>
            <person name="Zheng L."/>
        </authorList>
    </citation>
    <scope>NUCLEOTIDE SEQUENCE [LARGE SCALE GENOMIC DNA]</scope>
    <source>
        <strain evidence="1 2">D15-8W</strain>
    </source>
</reference>
<dbReference type="eggNOG" id="ENOG503412M">
    <property type="taxonomic scope" value="Bacteria"/>
</dbReference>
<dbReference type="HOGENOM" id="CLU_150573_0_0_6"/>
<name>N6X067_9GAMM</name>
<accession>N6X067</accession>
<dbReference type="RefSeq" id="WP_004583342.1">
    <property type="nucleotide sequence ID" value="NZ_AP028878.1"/>
</dbReference>
<protein>
    <submittedName>
        <fullName evidence="1">Uncharacterized protein</fullName>
    </submittedName>
</protein>
<dbReference type="Proteomes" id="UP000013165">
    <property type="component" value="Unassembled WGS sequence"/>
</dbReference>
<dbReference type="STRING" id="626887.J057_03970"/>
<dbReference type="EMBL" id="APLQ01000010">
    <property type="protein sequence ID" value="ENO16832.1"/>
    <property type="molecule type" value="Genomic_DNA"/>
</dbReference>